<evidence type="ECO:0000256" key="1">
    <source>
        <dbReference type="ARBA" id="ARBA00022443"/>
    </source>
</evidence>
<keyword evidence="1" id="KW-0728">SH3 domain</keyword>
<dbReference type="AlphaFoldDB" id="A0A858RHL3"/>
<organism evidence="3 4">
    <name type="scientific">Luteolibacter luteus</name>
    <dbReference type="NCBI Taxonomy" id="2728835"/>
    <lineage>
        <taxon>Bacteria</taxon>
        <taxon>Pseudomonadati</taxon>
        <taxon>Verrucomicrobiota</taxon>
        <taxon>Verrucomicrobiia</taxon>
        <taxon>Verrucomicrobiales</taxon>
        <taxon>Verrucomicrobiaceae</taxon>
        <taxon>Luteolibacter</taxon>
    </lineage>
</organism>
<dbReference type="GO" id="GO:0016747">
    <property type="term" value="F:acyltransferase activity, transferring groups other than amino-acyl groups"/>
    <property type="evidence" value="ECO:0007669"/>
    <property type="project" value="InterPro"/>
</dbReference>
<dbReference type="Proteomes" id="UP000501812">
    <property type="component" value="Chromosome"/>
</dbReference>
<name>A0A858RHL3_9BACT</name>
<dbReference type="InterPro" id="IPR036028">
    <property type="entry name" value="SH3-like_dom_sf"/>
</dbReference>
<evidence type="ECO:0000259" key="2">
    <source>
        <dbReference type="PROSITE" id="PS51186"/>
    </source>
</evidence>
<dbReference type="EMBL" id="CP051774">
    <property type="protein sequence ID" value="QJE95593.1"/>
    <property type="molecule type" value="Genomic_DNA"/>
</dbReference>
<sequence length="271" mass="29725">MLGKVTKAYVAQYPDPIRFGAGDAVRVERADPEFPGWFWCSTPDGGAGWVHGSFLAAQSGDTTSLVNYSSKELTVVGGEEGESIHVLDGWVLVKLFRGEVGWIPEAHFVHHPAEEAGAEAEDGPCRIEMVPDTMGADCDLVRQWLREFNVQANPEFMALLEQPGHQALPLVLLAKVDGKVVGGLLAETQLSWLRISIMAVDPRWRACGIGSALLEESVRQALVRGCRQAYVDTMDYQAPGFYQSQGFAVVGRIPDWDSRGHAKLYLTKRLA</sequence>
<dbReference type="Pfam" id="PF07653">
    <property type="entry name" value="SH3_2"/>
    <property type="match status" value="1"/>
</dbReference>
<dbReference type="Pfam" id="PF13508">
    <property type="entry name" value="Acetyltransf_7"/>
    <property type="match status" value="1"/>
</dbReference>
<gene>
    <name evidence="3" type="ORF">HHL09_07260</name>
</gene>
<accession>A0A858RHL3</accession>
<dbReference type="PROSITE" id="PS51186">
    <property type="entry name" value="GNAT"/>
    <property type="match status" value="1"/>
</dbReference>
<dbReference type="SUPFAM" id="SSF55729">
    <property type="entry name" value="Acyl-CoA N-acyltransferases (Nat)"/>
    <property type="match status" value="1"/>
</dbReference>
<keyword evidence="4" id="KW-1185">Reference proteome</keyword>
<dbReference type="CDD" id="cd04301">
    <property type="entry name" value="NAT_SF"/>
    <property type="match status" value="1"/>
</dbReference>
<dbReference type="InterPro" id="IPR001452">
    <property type="entry name" value="SH3_domain"/>
</dbReference>
<proteinExistence type="predicted"/>
<dbReference type="InterPro" id="IPR016181">
    <property type="entry name" value="Acyl_CoA_acyltransferase"/>
</dbReference>
<dbReference type="KEGG" id="luo:HHL09_07260"/>
<dbReference type="Gene3D" id="3.40.630.30">
    <property type="match status" value="1"/>
</dbReference>
<feature type="domain" description="N-acetyltransferase" evidence="2">
    <location>
        <begin position="127"/>
        <end position="271"/>
    </location>
</feature>
<evidence type="ECO:0000313" key="3">
    <source>
        <dbReference type="EMBL" id="QJE95593.1"/>
    </source>
</evidence>
<reference evidence="3 4" key="1">
    <citation type="submission" date="2020-04" db="EMBL/GenBank/DDBJ databases">
        <title>Luteolibacter sp. G-1-1-1 isolated from soil.</title>
        <authorList>
            <person name="Dahal R.H."/>
        </authorList>
    </citation>
    <scope>NUCLEOTIDE SEQUENCE [LARGE SCALE GENOMIC DNA]</scope>
    <source>
        <strain evidence="3 4">G-1-1-1</strain>
    </source>
</reference>
<dbReference type="SUPFAM" id="SSF50044">
    <property type="entry name" value="SH3-domain"/>
    <property type="match status" value="1"/>
</dbReference>
<keyword evidence="3" id="KW-0808">Transferase</keyword>
<dbReference type="RefSeq" id="WP_169453907.1">
    <property type="nucleotide sequence ID" value="NZ_CP051774.1"/>
</dbReference>
<protein>
    <submittedName>
        <fullName evidence="3">GNAT family N-acetyltransferase</fullName>
    </submittedName>
</protein>
<dbReference type="InterPro" id="IPR000182">
    <property type="entry name" value="GNAT_dom"/>
</dbReference>
<evidence type="ECO:0000313" key="4">
    <source>
        <dbReference type="Proteomes" id="UP000501812"/>
    </source>
</evidence>